<dbReference type="Pfam" id="PF18035">
    <property type="entry name" value="Bap31_Bap29_C"/>
    <property type="match status" value="1"/>
</dbReference>
<evidence type="ECO:0000259" key="13">
    <source>
        <dbReference type="Pfam" id="PF05529"/>
    </source>
</evidence>
<keyword evidence="4 11" id="KW-0812">Transmembrane</keyword>
<name>A0A8K0JK26_9TREE</name>
<feature type="transmembrane region" description="Helical" evidence="11">
    <location>
        <begin position="28"/>
        <end position="48"/>
    </location>
</feature>
<dbReference type="GO" id="GO:0005789">
    <property type="term" value="C:endoplasmic reticulum membrane"/>
    <property type="evidence" value="ECO:0007669"/>
    <property type="project" value="UniProtKB-SubCell"/>
</dbReference>
<gene>
    <name evidence="15" type="ORF">FFLO_04486</name>
</gene>
<evidence type="ECO:0000256" key="8">
    <source>
        <dbReference type="ARBA" id="ARBA00022989"/>
    </source>
</evidence>
<feature type="domain" description="BAP29/BAP31 transmembrane" evidence="13">
    <location>
        <begin position="1"/>
        <end position="122"/>
    </location>
</feature>
<evidence type="ECO:0000313" key="16">
    <source>
        <dbReference type="Proteomes" id="UP000812966"/>
    </source>
</evidence>
<evidence type="ECO:0000256" key="10">
    <source>
        <dbReference type="ARBA" id="ARBA00023136"/>
    </source>
</evidence>
<dbReference type="Proteomes" id="UP000812966">
    <property type="component" value="Unassembled WGS sequence"/>
</dbReference>
<feature type="domain" description="Bap31/Bap29 cytoplasmic coiled-coil" evidence="14">
    <location>
        <begin position="142"/>
        <end position="176"/>
    </location>
</feature>
<dbReference type="GO" id="GO:0006888">
    <property type="term" value="P:endoplasmic reticulum to Golgi vesicle-mediated transport"/>
    <property type="evidence" value="ECO:0007669"/>
    <property type="project" value="UniProtKB-UniRule"/>
</dbReference>
<dbReference type="InterPro" id="IPR040463">
    <property type="entry name" value="BAP29/BAP31_N"/>
</dbReference>
<keyword evidence="16" id="KW-1185">Reference proteome</keyword>
<evidence type="ECO:0000256" key="12">
    <source>
        <dbReference type="SAM" id="Coils"/>
    </source>
</evidence>
<evidence type="ECO:0000256" key="7">
    <source>
        <dbReference type="ARBA" id="ARBA00022927"/>
    </source>
</evidence>
<reference evidence="15" key="1">
    <citation type="submission" date="2020-04" db="EMBL/GenBank/DDBJ databases">
        <title>Analysis of mating type loci in Filobasidium floriforme.</title>
        <authorList>
            <person name="Nowrousian M."/>
        </authorList>
    </citation>
    <scope>NUCLEOTIDE SEQUENCE</scope>
    <source>
        <strain evidence="15">CBS 6242</strain>
    </source>
</reference>
<accession>A0A8K0JK26</accession>
<dbReference type="Pfam" id="PF05529">
    <property type="entry name" value="Bap31"/>
    <property type="match status" value="1"/>
</dbReference>
<comment type="function">
    <text evidence="11">May play a role in anterograde transport of membrane proteins from the endoplasmic reticulum to the Golgi.</text>
</comment>
<evidence type="ECO:0000259" key="14">
    <source>
        <dbReference type="Pfam" id="PF18035"/>
    </source>
</evidence>
<evidence type="ECO:0000256" key="5">
    <source>
        <dbReference type="ARBA" id="ARBA00022824"/>
    </source>
</evidence>
<evidence type="ECO:0000256" key="9">
    <source>
        <dbReference type="ARBA" id="ARBA00023054"/>
    </source>
</evidence>
<comment type="similarity">
    <text evidence="2 11">Belongs to the BCAP29/BCAP31 family.</text>
</comment>
<keyword evidence="7 11" id="KW-0653">Protein transport</keyword>
<dbReference type="InterPro" id="IPR008417">
    <property type="entry name" value="BAP29/BAP31"/>
</dbReference>
<sequence length="185" mass="20805">MTLFSLVVAPMPFKLKSKLTYFLAENPVVAKISYGVSWLYLFVAVLFVDSVQRMIKIAREGSEAKEERGVQDVRVETNYRSRKFYAQRNLYLTGFTLVMALLLTRAFMITFDLVKTHEELNKLGNSTAKNSASSRQTQDLQDEVAALKKKVQAKEVEIANVKKQAGQNATAYEELSGPNAIKATK</sequence>
<keyword evidence="5 11" id="KW-0256">Endoplasmic reticulum</keyword>
<evidence type="ECO:0000256" key="1">
    <source>
        <dbReference type="ARBA" id="ARBA00004477"/>
    </source>
</evidence>
<dbReference type="GO" id="GO:0070973">
    <property type="term" value="P:protein localization to endoplasmic reticulum exit site"/>
    <property type="evidence" value="ECO:0007669"/>
    <property type="project" value="UniProtKB-UniRule"/>
</dbReference>
<evidence type="ECO:0000256" key="4">
    <source>
        <dbReference type="ARBA" id="ARBA00022692"/>
    </source>
</evidence>
<keyword evidence="10 11" id="KW-0472">Membrane</keyword>
<dbReference type="InterPro" id="IPR041672">
    <property type="entry name" value="Bap31/Bap29_C"/>
</dbReference>
<evidence type="ECO:0000256" key="2">
    <source>
        <dbReference type="ARBA" id="ARBA00007956"/>
    </source>
</evidence>
<keyword evidence="8 11" id="KW-1133">Transmembrane helix</keyword>
<evidence type="ECO:0000256" key="6">
    <source>
        <dbReference type="ARBA" id="ARBA00022892"/>
    </source>
</evidence>
<evidence type="ECO:0000256" key="3">
    <source>
        <dbReference type="ARBA" id="ARBA00022448"/>
    </source>
</evidence>
<keyword evidence="6 11" id="KW-0931">ER-Golgi transport</keyword>
<dbReference type="GO" id="GO:0006886">
    <property type="term" value="P:intracellular protein transport"/>
    <property type="evidence" value="ECO:0007669"/>
    <property type="project" value="UniProtKB-UniRule"/>
</dbReference>
<dbReference type="PANTHER" id="PTHR12701">
    <property type="entry name" value="BCR-ASSOCIATED PROTEIN, BAP"/>
    <property type="match status" value="1"/>
</dbReference>
<proteinExistence type="inferred from homology"/>
<comment type="subcellular location">
    <subcellularLocation>
        <location evidence="1 11">Endoplasmic reticulum membrane</location>
        <topology evidence="1 11">Multi-pass membrane protein</topology>
    </subcellularLocation>
</comment>
<comment type="caution">
    <text evidence="11">Lacks conserved residue(s) required for the propagation of feature annotation.</text>
</comment>
<evidence type="ECO:0000313" key="15">
    <source>
        <dbReference type="EMBL" id="KAG7531244.1"/>
    </source>
</evidence>
<keyword evidence="3 11" id="KW-0813">Transport</keyword>
<protein>
    <recommendedName>
        <fullName evidence="11">Endoplasmic reticulum transmembrane protein</fullName>
    </recommendedName>
</protein>
<keyword evidence="9 12" id="KW-0175">Coiled coil</keyword>
<organism evidence="15 16">
    <name type="scientific">Filobasidium floriforme</name>
    <dbReference type="NCBI Taxonomy" id="5210"/>
    <lineage>
        <taxon>Eukaryota</taxon>
        <taxon>Fungi</taxon>
        <taxon>Dikarya</taxon>
        <taxon>Basidiomycota</taxon>
        <taxon>Agaricomycotina</taxon>
        <taxon>Tremellomycetes</taxon>
        <taxon>Filobasidiales</taxon>
        <taxon>Filobasidiaceae</taxon>
        <taxon>Filobasidium</taxon>
    </lineage>
</organism>
<feature type="transmembrane region" description="Helical" evidence="11">
    <location>
        <begin position="90"/>
        <end position="111"/>
    </location>
</feature>
<dbReference type="EMBL" id="JABELV010000096">
    <property type="protein sequence ID" value="KAG7531244.1"/>
    <property type="molecule type" value="Genomic_DNA"/>
</dbReference>
<dbReference type="PANTHER" id="PTHR12701:SF20">
    <property type="entry name" value="ENDOPLASMIC RETICULUM TRANSMEMBRANE PROTEIN"/>
    <property type="match status" value="1"/>
</dbReference>
<feature type="coiled-coil region" evidence="12">
    <location>
        <begin position="130"/>
        <end position="164"/>
    </location>
</feature>
<dbReference type="AlphaFoldDB" id="A0A8K0JK26"/>
<comment type="caution">
    <text evidence="15">The sequence shown here is derived from an EMBL/GenBank/DDBJ whole genome shotgun (WGS) entry which is preliminary data.</text>
</comment>
<evidence type="ECO:0000256" key="11">
    <source>
        <dbReference type="RuleBase" id="RU367026"/>
    </source>
</evidence>